<dbReference type="EMBL" id="CAJOBA010077168">
    <property type="protein sequence ID" value="CAF4423454.1"/>
    <property type="molecule type" value="Genomic_DNA"/>
</dbReference>
<dbReference type="Gene3D" id="2.70.150.10">
    <property type="entry name" value="Calcium-transporting ATPase, cytoplasmic transduction domain A"/>
    <property type="match status" value="1"/>
</dbReference>
<feature type="transmembrane region" description="Helical" evidence="4">
    <location>
        <begin position="138"/>
        <end position="154"/>
    </location>
</feature>
<feature type="non-terminal residue" evidence="7">
    <location>
        <position position="1"/>
    </location>
</feature>
<dbReference type="GO" id="GO:1902600">
    <property type="term" value="P:proton transmembrane transport"/>
    <property type="evidence" value="ECO:0007669"/>
    <property type="project" value="TreeGrafter"/>
</dbReference>
<proteinExistence type="predicted"/>
<dbReference type="Gene3D" id="1.20.1110.10">
    <property type="entry name" value="Calcium-transporting ATPase, transmembrane domain"/>
    <property type="match status" value="1"/>
</dbReference>
<dbReference type="InterPro" id="IPR004014">
    <property type="entry name" value="ATPase_P-typ_cation-transptr_N"/>
</dbReference>
<dbReference type="Proteomes" id="UP000682733">
    <property type="component" value="Unassembled WGS sequence"/>
</dbReference>
<feature type="domain" description="Cation-transporting P-type ATPase N-terminal" evidence="5">
    <location>
        <begin position="55"/>
        <end position="129"/>
    </location>
</feature>
<dbReference type="InterPro" id="IPR050510">
    <property type="entry name" value="Cation_transp_ATPase_P-type"/>
</dbReference>
<dbReference type="GO" id="GO:0006883">
    <property type="term" value="P:intracellular sodium ion homeostasis"/>
    <property type="evidence" value="ECO:0007669"/>
    <property type="project" value="TreeGrafter"/>
</dbReference>
<comment type="caution">
    <text evidence="7">The sequence shown here is derived from an EMBL/GenBank/DDBJ whole genome shotgun (WGS) entry which is preliminary data.</text>
</comment>
<evidence type="ECO:0000313" key="6">
    <source>
        <dbReference type="EMBL" id="CAF1610024.1"/>
    </source>
</evidence>
<organism evidence="7 8">
    <name type="scientific">Didymodactylos carnosus</name>
    <dbReference type="NCBI Taxonomy" id="1234261"/>
    <lineage>
        <taxon>Eukaryota</taxon>
        <taxon>Metazoa</taxon>
        <taxon>Spiralia</taxon>
        <taxon>Gnathifera</taxon>
        <taxon>Rotifera</taxon>
        <taxon>Eurotatoria</taxon>
        <taxon>Bdelloidea</taxon>
        <taxon>Philodinida</taxon>
        <taxon>Philodinidae</taxon>
        <taxon>Didymodactylos</taxon>
    </lineage>
</organism>
<dbReference type="InterPro" id="IPR023298">
    <property type="entry name" value="ATPase_P-typ_TM_dom_sf"/>
</dbReference>
<dbReference type="GO" id="GO:0005391">
    <property type="term" value="F:P-type sodium:potassium-exchanging transporter activity"/>
    <property type="evidence" value="ECO:0007669"/>
    <property type="project" value="TreeGrafter"/>
</dbReference>
<dbReference type="Pfam" id="PF00690">
    <property type="entry name" value="Cation_ATPase_N"/>
    <property type="match status" value="1"/>
</dbReference>
<dbReference type="AlphaFoldDB" id="A0A8S2W2G6"/>
<dbReference type="Proteomes" id="UP000677228">
    <property type="component" value="Unassembled WGS sequence"/>
</dbReference>
<dbReference type="GO" id="GO:0005886">
    <property type="term" value="C:plasma membrane"/>
    <property type="evidence" value="ECO:0007669"/>
    <property type="project" value="UniProtKB-SubCell"/>
</dbReference>
<dbReference type="PANTHER" id="PTHR43294">
    <property type="entry name" value="SODIUM/POTASSIUM-TRANSPORTING ATPASE SUBUNIT ALPHA"/>
    <property type="match status" value="1"/>
</dbReference>
<feature type="non-terminal residue" evidence="7">
    <location>
        <position position="189"/>
    </location>
</feature>
<dbReference type="SMART" id="SM00831">
    <property type="entry name" value="Cation_ATPase_N"/>
    <property type="match status" value="1"/>
</dbReference>
<feature type="compositionally biased region" description="Basic and acidic residues" evidence="3">
    <location>
        <begin position="1"/>
        <end position="13"/>
    </location>
</feature>
<evidence type="ECO:0000313" key="7">
    <source>
        <dbReference type="EMBL" id="CAF4423454.1"/>
    </source>
</evidence>
<feature type="region of interest" description="Disordered" evidence="3">
    <location>
        <begin position="1"/>
        <end position="34"/>
    </location>
</feature>
<dbReference type="PANTHER" id="PTHR43294:SF21">
    <property type="entry name" value="CATION TRANSPORTING ATPASE"/>
    <property type="match status" value="1"/>
</dbReference>
<dbReference type="GO" id="GO:1990573">
    <property type="term" value="P:potassium ion import across plasma membrane"/>
    <property type="evidence" value="ECO:0007669"/>
    <property type="project" value="TreeGrafter"/>
</dbReference>
<evidence type="ECO:0000259" key="5">
    <source>
        <dbReference type="SMART" id="SM00831"/>
    </source>
</evidence>
<reference evidence="7" key="1">
    <citation type="submission" date="2021-02" db="EMBL/GenBank/DDBJ databases">
        <authorList>
            <person name="Nowell W R."/>
        </authorList>
    </citation>
    <scope>NUCLEOTIDE SEQUENCE</scope>
</reference>
<name>A0A8S2W2G6_9BILA</name>
<keyword evidence="4" id="KW-0812">Transmembrane</keyword>
<evidence type="ECO:0000256" key="3">
    <source>
        <dbReference type="SAM" id="MobiDB-lite"/>
    </source>
</evidence>
<evidence type="ECO:0000313" key="8">
    <source>
        <dbReference type="Proteomes" id="UP000682733"/>
    </source>
</evidence>
<gene>
    <name evidence="6" type="ORF">OVA965_LOCUS42600</name>
    <name evidence="7" type="ORF">TMI583_LOCUS44562</name>
</gene>
<dbReference type="EMBL" id="CAJNOK010052952">
    <property type="protein sequence ID" value="CAF1610024.1"/>
    <property type="molecule type" value="Genomic_DNA"/>
</dbReference>
<dbReference type="GO" id="GO:0036376">
    <property type="term" value="P:sodium ion export across plasma membrane"/>
    <property type="evidence" value="ECO:0007669"/>
    <property type="project" value="TreeGrafter"/>
</dbReference>
<accession>A0A8S2W2G6</accession>
<dbReference type="SUPFAM" id="SSF81665">
    <property type="entry name" value="Calcium ATPase, transmembrane domain M"/>
    <property type="match status" value="1"/>
</dbReference>
<evidence type="ECO:0000256" key="4">
    <source>
        <dbReference type="SAM" id="Phobius"/>
    </source>
</evidence>
<keyword evidence="4" id="KW-0472">Membrane</keyword>
<keyword evidence="4" id="KW-1133">Transmembrane helix</keyword>
<evidence type="ECO:0000256" key="2">
    <source>
        <dbReference type="ARBA" id="ARBA00022475"/>
    </source>
</evidence>
<sequence length="189" mass="21212">MDNKGATFDERGTSDAQGTSDEVGMPNEDIEIREPRTDSTVDLFANIDKSTLDNDVHIIPPNDLYSRFHTDSTQGLTNEHAEQAQMEYGLNKITLPPQRSYIMLFVLQAFAGFNLILLVAGIFAFLAWKPFGEPNPSITNLSLGVVLFLIILTTPPKINGHPILEDHPLYKAMFGQKFKRPVRRPWPSN</sequence>
<keyword evidence="2" id="KW-1003">Cell membrane</keyword>
<evidence type="ECO:0000256" key="1">
    <source>
        <dbReference type="ARBA" id="ARBA00004651"/>
    </source>
</evidence>
<comment type="subcellular location">
    <subcellularLocation>
        <location evidence="1">Cell membrane</location>
        <topology evidence="1">Multi-pass membrane protein</topology>
    </subcellularLocation>
</comment>
<dbReference type="GO" id="GO:0030007">
    <property type="term" value="P:intracellular potassium ion homeostasis"/>
    <property type="evidence" value="ECO:0007669"/>
    <property type="project" value="TreeGrafter"/>
</dbReference>
<feature type="transmembrane region" description="Helical" evidence="4">
    <location>
        <begin position="101"/>
        <end position="126"/>
    </location>
</feature>
<protein>
    <recommendedName>
        <fullName evidence="5">Cation-transporting P-type ATPase N-terminal domain-containing protein</fullName>
    </recommendedName>
</protein>